<dbReference type="CDD" id="cd01647">
    <property type="entry name" value="RT_LTR"/>
    <property type="match status" value="1"/>
</dbReference>
<comment type="caution">
    <text evidence="3">The sequence shown here is derived from an EMBL/GenBank/DDBJ whole genome shotgun (WGS) entry which is preliminary data.</text>
</comment>
<feature type="region of interest" description="Disordered" evidence="1">
    <location>
        <begin position="83"/>
        <end position="105"/>
    </location>
</feature>
<organism evidence="3 4">
    <name type="scientific">Lolium multiflorum</name>
    <name type="common">Italian ryegrass</name>
    <name type="synonym">Lolium perenne subsp. multiflorum</name>
    <dbReference type="NCBI Taxonomy" id="4521"/>
    <lineage>
        <taxon>Eukaryota</taxon>
        <taxon>Viridiplantae</taxon>
        <taxon>Streptophyta</taxon>
        <taxon>Embryophyta</taxon>
        <taxon>Tracheophyta</taxon>
        <taxon>Spermatophyta</taxon>
        <taxon>Magnoliopsida</taxon>
        <taxon>Liliopsida</taxon>
        <taxon>Poales</taxon>
        <taxon>Poaceae</taxon>
        <taxon>BOP clade</taxon>
        <taxon>Pooideae</taxon>
        <taxon>Poodae</taxon>
        <taxon>Poeae</taxon>
        <taxon>Poeae Chloroplast Group 2 (Poeae type)</taxon>
        <taxon>Loliodinae</taxon>
        <taxon>Loliinae</taxon>
        <taxon>Lolium</taxon>
    </lineage>
</organism>
<dbReference type="AlphaFoldDB" id="A0AAD8SRB4"/>
<dbReference type="Gene3D" id="3.10.10.10">
    <property type="entry name" value="HIV Type 1 Reverse Transcriptase, subunit A, domain 1"/>
    <property type="match status" value="1"/>
</dbReference>
<dbReference type="Pfam" id="PF00078">
    <property type="entry name" value="RVT_1"/>
    <property type="match status" value="1"/>
</dbReference>
<keyword evidence="4" id="KW-1185">Reference proteome</keyword>
<dbReference type="Gene3D" id="2.40.70.10">
    <property type="entry name" value="Acid Proteases"/>
    <property type="match status" value="1"/>
</dbReference>
<evidence type="ECO:0000313" key="4">
    <source>
        <dbReference type="Proteomes" id="UP001231189"/>
    </source>
</evidence>
<reference evidence="3" key="1">
    <citation type="submission" date="2023-07" db="EMBL/GenBank/DDBJ databases">
        <title>A chromosome-level genome assembly of Lolium multiflorum.</title>
        <authorList>
            <person name="Chen Y."/>
            <person name="Copetti D."/>
            <person name="Kolliker R."/>
            <person name="Studer B."/>
        </authorList>
    </citation>
    <scope>NUCLEOTIDE SEQUENCE</scope>
    <source>
        <strain evidence="3">02402/16</strain>
        <tissue evidence="3">Leaf</tissue>
    </source>
</reference>
<evidence type="ECO:0000256" key="1">
    <source>
        <dbReference type="SAM" id="MobiDB-lite"/>
    </source>
</evidence>
<dbReference type="Gene3D" id="3.30.70.270">
    <property type="match status" value="1"/>
</dbReference>
<feature type="compositionally biased region" description="Acidic residues" evidence="1">
    <location>
        <begin position="560"/>
        <end position="580"/>
    </location>
</feature>
<dbReference type="SUPFAM" id="SSF56672">
    <property type="entry name" value="DNA/RNA polymerases"/>
    <property type="match status" value="1"/>
</dbReference>
<feature type="compositionally biased region" description="Basic and acidic residues" evidence="1">
    <location>
        <begin position="83"/>
        <end position="92"/>
    </location>
</feature>
<evidence type="ECO:0000259" key="2">
    <source>
        <dbReference type="Pfam" id="PF00078"/>
    </source>
</evidence>
<feature type="region of interest" description="Disordered" evidence="1">
    <location>
        <begin position="547"/>
        <end position="584"/>
    </location>
</feature>
<dbReference type="Pfam" id="PF08284">
    <property type="entry name" value="RVP_2"/>
    <property type="match status" value="1"/>
</dbReference>
<dbReference type="PANTHER" id="PTHR15503">
    <property type="entry name" value="LDOC1 RELATED"/>
    <property type="match status" value="1"/>
</dbReference>
<evidence type="ECO:0000313" key="3">
    <source>
        <dbReference type="EMBL" id="KAK1662132.1"/>
    </source>
</evidence>
<dbReference type="InterPro" id="IPR000477">
    <property type="entry name" value="RT_dom"/>
</dbReference>
<dbReference type="SUPFAM" id="SSF50630">
    <property type="entry name" value="Acid proteases"/>
    <property type="match status" value="1"/>
</dbReference>
<feature type="compositionally biased region" description="Acidic residues" evidence="1">
    <location>
        <begin position="494"/>
        <end position="513"/>
    </location>
</feature>
<dbReference type="CDD" id="cd00303">
    <property type="entry name" value="retropepsin_like"/>
    <property type="match status" value="1"/>
</dbReference>
<sequence length="611" mass="66765">MEQLRAELAALSAQFTKQSEDTGSALTAVRDSLKAMATTNTTVCENINGLNKWAPAIDGSIRELLKSLEEVGTRVAILEAERGDDVTPRPDGHGSSSAIQGTVIPANRGKSHALAKAWDSRFQSLKAQRRAKGECFKCGDKYQPGHKCKATVPLNVVEELVELLQLSHSDADSDSDSTSSASENFMHISQYAMTGSVQRKSFRLQGEINGKQVLLLVDSGSCGSFISTEAVQRLGLETAQVPPVTVSMANGAVVTVDTAVKKVTWTCQQAIFCTDMRIFNLPHYDIIVGMDWLQTLGKMWIDWDKKTFRIKQNGKRITVRGVRHKTTTCAPITMAELQQLEEEHAVTHLVELQFINKDERAEELPTCISQLLTEYSPQQKDEIEKQVKEMLKQGIIQHSQSPFASPVLLVKKKDGSWRFCVDYRRLNAVTVKDRYPMPVVDELLDELAGSKYFTKLDLHSGYHQIRMVPGDEAKTAFKTHTVTRCSGGDGGVDGGDDDDDDGDDVPLDDDGDGVDFPLGRNFPGGSCPPESSFLSVFSAPEAAVTLPVTRCSGGDGGVDGGDDDDDDDGDDVPLDDDGDGVDFPLRREFPGGFLPAGELFSLVFSAPQRRL</sequence>
<proteinExistence type="predicted"/>
<feature type="domain" description="Reverse transcriptase" evidence="2">
    <location>
        <begin position="410"/>
        <end position="481"/>
    </location>
</feature>
<accession>A0AAD8SRB4</accession>
<dbReference type="InterPro" id="IPR043502">
    <property type="entry name" value="DNA/RNA_pol_sf"/>
</dbReference>
<protein>
    <recommendedName>
        <fullName evidence="2">Reverse transcriptase domain-containing protein</fullName>
    </recommendedName>
</protein>
<dbReference type="InterPro" id="IPR043128">
    <property type="entry name" value="Rev_trsase/Diguanyl_cyclase"/>
</dbReference>
<dbReference type="InterPro" id="IPR021109">
    <property type="entry name" value="Peptidase_aspartic_dom_sf"/>
</dbReference>
<dbReference type="EMBL" id="JAUUTY010000003">
    <property type="protein sequence ID" value="KAK1662132.1"/>
    <property type="molecule type" value="Genomic_DNA"/>
</dbReference>
<dbReference type="PANTHER" id="PTHR15503:SF22">
    <property type="entry name" value="TRANSPOSON TY3-I GAG POLYPROTEIN"/>
    <property type="match status" value="1"/>
</dbReference>
<dbReference type="Proteomes" id="UP001231189">
    <property type="component" value="Unassembled WGS sequence"/>
</dbReference>
<name>A0AAD8SRB4_LOLMU</name>
<gene>
    <name evidence="3" type="ORF">QYE76_050291</name>
</gene>
<feature type="region of interest" description="Disordered" evidence="1">
    <location>
        <begin position="482"/>
        <end position="522"/>
    </location>
</feature>
<dbReference type="InterPro" id="IPR032567">
    <property type="entry name" value="RTL1-rel"/>
</dbReference>